<dbReference type="AlphaFoldDB" id="A0AAD7MGI8"/>
<evidence type="ECO:0000313" key="1">
    <source>
        <dbReference type="EMBL" id="KAJ7716363.1"/>
    </source>
</evidence>
<organism evidence="1 2">
    <name type="scientific">Mycena metata</name>
    <dbReference type="NCBI Taxonomy" id="1033252"/>
    <lineage>
        <taxon>Eukaryota</taxon>
        <taxon>Fungi</taxon>
        <taxon>Dikarya</taxon>
        <taxon>Basidiomycota</taxon>
        <taxon>Agaricomycotina</taxon>
        <taxon>Agaricomycetes</taxon>
        <taxon>Agaricomycetidae</taxon>
        <taxon>Agaricales</taxon>
        <taxon>Marasmiineae</taxon>
        <taxon>Mycenaceae</taxon>
        <taxon>Mycena</taxon>
    </lineage>
</organism>
<gene>
    <name evidence="1" type="ORF">B0H16DRAFT_1476769</name>
</gene>
<evidence type="ECO:0000313" key="2">
    <source>
        <dbReference type="Proteomes" id="UP001215598"/>
    </source>
</evidence>
<name>A0AAD7MGI8_9AGAR</name>
<comment type="caution">
    <text evidence="1">The sequence shown here is derived from an EMBL/GenBank/DDBJ whole genome shotgun (WGS) entry which is preliminary data.</text>
</comment>
<accession>A0AAD7MGI8</accession>
<sequence>MLRLATCDLRLDSLADRGIVDLEQVQQLAQTSSRPRRLATCDLRLDSLADRGTVDLEEVQQLAQISSRPRPQTNVATLALRLPTRIVDLEQVQQLARTSSRPRRSSKSDVRLVRTSSRPREIFLDWRHDPWTLDDLASCRLIAIAGSQQSLADRTGIAAGDFRLPTCNSLADRTGIVDLEHVQQLARTSSRPGEIFLEWKQRSWTLDDLASCRPNKLATLASRSNWLEQVQQLAQTSSRSSSCRLIRVSRSLRSTSSDFRRDEGSLINPPFPALAESAEDVILTQGSTCQKFCTGKRALSRLRETSPEFYTEVDIRSLINPPFPALAESAEDVIPLKGQLAGSSYWSKIHRRFLPQPDQQIFNPPYLLVELQLKVHLPEVLYRNMRSLINPPFLALAESAEEVIPLKGNLPSILYWSKVKSLPSGDKDLSDDFGHRQCSLDDLVDCRLIRLIPIQKRALSRLRVHLPKVLYWSKGKSFRSESILCLTILDADIRSPVNPPIPALAESAEDEISAKDQLAGTSVLE</sequence>
<proteinExistence type="predicted"/>
<keyword evidence="2" id="KW-1185">Reference proteome</keyword>
<dbReference type="EMBL" id="JARKIB010000292">
    <property type="protein sequence ID" value="KAJ7716363.1"/>
    <property type="molecule type" value="Genomic_DNA"/>
</dbReference>
<protein>
    <submittedName>
        <fullName evidence="1">Uncharacterized protein</fullName>
    </submittedName>
</protein>
<reference evidence="1" key="1">
    <citation type="submission" date="2023-03" db="EMBL/GenBank/DDBJ databases">
        <title>Massive genome expansion in bonnet fungi (Mycena s.s.) driven by repeated elements and novel gene families across ecological guilds.</title>
        <authorList>
            <consortium name="Lawrence Berkeley National Laboratory"/>
            <person name="Harder C.B."/>
            <person name="Miyauchi S."/>
            <person name="Viragh M."/>
            <person name="Kuo A."/>
            <person name="Thoen E."/>
            <person name="Andreopoulos B."/>
            <person name="Lu D."/>
            <person name="Skrede I."/>
            <person name="Drula E."/>
            <person name="Henrissat B."/>
            <person name="Morin E."/>
            <person name="Kohler A."/>
            <person name="Barry K."/>
            <person name="LaButti K."/>
            <person name="Morin E."/>
            <person name="Salamov A."/>
            <person name="Lipzen A."/>
            <person name="Mereny Z."/>
            <person name="Hegedus B."/>
            <person name="Baldrian P."/>
            <person name="Stursova M."/>
            <person name="Weitz H."/>
            <person name="Taylor A."/>
            <person name="Grigoriev I.V."/>
            <person name="Nagy L.G."/>
            <person name="Martin F."/>
            <person name="Kauserud H."/>
        </authorList>
    </citation>
    <scope>NUCLEOTIDE SEQUENCE</scope>
    <source>
        <strain evidence="1">CBHHK182m</strain>
    </source>
</reference>
<dbReference type="Proteomes" id="UP001215598">
    <property type="component" value="Unassembled WGS sequence"/>
</dbReference>